<gene>
    <name evidence="1" type="ORF">SAMN06295960_1919</name>
</gene>
<dbReference type="OrthoDB" id="34339at2"/>
<evidence type="ECO:0000313" key="2">
    <source>
        <dbReference type="Proteomes" id="UP000193834"/>
    </source>
</evidence>
<proteinExistence type="predicted"/>
<dbReference type="GO" id="GO:0016787">
    <property type="term" value="F:hydrolase activity"/>
    <property type="evidence" value="ECO:0007669"/>
    <property type="project" value="UniProtKB-KW"/>
</dbReference>
<dbReference type="InterPro" id="IPR052209">
    <property type="entry name" value="CbiZ"/>
</dbReference>
<evidence type="ECO:0000313" key="1">
    <source>
        <dbReference type="EMBL" id="SMG33940.1"/>
    </source>
</evidence>
<reference evidence="1 2" key="1">
    <citation type="submission" date="2017-04" db="EMBL/GenBank/DDBJ databases">
        <authorList>
            <person name="Afonso C.L."/>
            <person name="Miller P.J."/>
            <person name="Scott M.A."/>
            <person name="Spackman E."/>
            <person name="Goraichik I."/>
            <person name="Dimitrov K.M."/>
            <person name="Suarez D.L."/>
            <person name="Swayne D.E."/>
        </authorList>
    </citation>
    <scope>NUCLEOTIDE SEQUENCE [LARGE SCALE GENOMIC DNA]</scope>
    <source>
        <strain evidence="1 2">11</strain>
    </source>
</reference>
<dbReference type="RefSeq" id="WP_085494160.1">
    <property type="nucleotide sequence ID" value="NZ_FXAZ01000002.1"/>
</dbReference>
<dbReference type="Proteomes" id="UP000193834">
    <property type="component" value="Unassembled WGS sequence"/>
</dbReference>
<dbReference type="AlphaFoldDB" id="A0A1X7JZD7"/>
<sequence>MQPYRAGQQQYAAQVVEDVRISWRDAHVAIELPEKARIWSSAVFNGGEMNGSCIVNHMVGRFFDSKDPAEYMRESCLAWGYDPANTVGLITAAKLSHLSLQERHGDEFDLLCATTAGTTNAARAGVPRAVFSSYMTIEEDGRNGNEAAAMSQKPGTINTVIVLEAQLTDAAVWNLLMVAAEAKAAALADLHIQDPETGLVATGTTTDTVVIAVLNRGTYHRKHLYGGTATTIGSSVGQLVYETVYESVQTQKEK</sequence>
<keyword evidence="1" id="KW-0378">Hydrolase</keyword>
<dbReference type="InterPro" id="IPR002808">
    <property type="entry name" value="AdoCbi_amidolase"/>
</dbReference>
<dbReference type="STRING" id="1852522.SAMN06295960_1919"/>
<dbReference type="EMBL" id="FXAZ01000002">
    <property type="protein sequence ID" value="SMG33940.1"/>
    <property type="molecule type" value="Genomic_DNA"/>
</dbReference>
<protein>
    <submittedName>
        <fullName evidence="1">Adenosylcobinamide amidohydrolase</fullName>
    </submittedName>
</protein>
<dbReference type="PANTHER" id="PTHR35336:SF5">
    <property type="entry name" value="ADENOSYLCOBINAMIDE AMIDOHYDROLASE"/>
    <property type="match status" value="1"/>
</dbReference>
<dbReference type="Pfam" id="PF01955">
    <property type="entry name" value="CbiZ"/>
    <property type="match status" value="1"/>
</dbReference>
<accession>A0A1X7JZD7</accession>
<keyword evidence="2" id="KW-1185">Reference proteome</keyword>
<dbReference type="PANTHER" id="PTHR35336">
    <property type="entry name" value="ADENOSYLCOBINAMIDE AMIDOHYDROLASE"/>
    <property type="match status" value="1"/>
</dbReference>
<organism evidence="1 2">
    <name type="scientific">Paenibacillus aquistagni</name>
    <dbReference type="NCBI Taxonomy" id="1852522"/>
    <lineage>
        <taxon>Bacteria</taxon>
        <taxon>Bacillati</taxon>
        <taxon>Bacillota</taxon>
        <taxon>Bacilli</taxon>
        <taxon>Bacillales</taxon>
        <taxon>Paenibacillaceae</taxon>
        <taxon>Paenibacillus</taxon>
    </lineage>
</organism>
<name>A0A1X7JZD7_9BACL</name>